<feature type="domain" description="Calcineurin-like phosphoesterase" evidence="1">
    <location>
        <begin position="48"/>
        <end position="206"/>
    </location>
</feature>
<dbReference type="CDD" id="cd07385">
    <property type="entry name" value="MPP_YkuE_C"/>
    <property type="match status" value="1"/>
</dbReference>
<dbReference type="InterPro" id="IPR051158">
    <property type="entry name" value="Metallophosphoesterase_sf"/>
</dbReference>
<evidence type="ECO:0000259" key="1">
    <source>
        <dbReference type="Pfam" id="PF00149"/>
    </source>
</evidence>
<dbReference type="Proteomes" id="UP000006443">
    <property type="component" value="Unassembled WGS sequence"/>
</dbReference>
<dbReference type="STRING" id="555088.DealDRAFT_2823"/>
<dbReference type="Gene3D" id="3.60.21.10">
    <property type="match status" value="1"/>
</dbReference>
<dbReference type="eggNOG" id="COG1408">
    <property type="taxonomic scope" value="Bacteria"/>
</dbReference>
<dbReference type="AlphaFoldDB" id="C0GK14"/>
<comment type="caution">
    <text evidence="2">The sequence shown here is derived from an EMBL/GenBank/DDBJ whole genome shotgun (WGS) entry which is preliminary data.</text>
</comment>
<dbReference type="EMBL" id="ACJM01000020">
    <property type="protein sequence ID" value="EEG76284.1"/>
    <property type="molecule type" value="Genomic_DNA"/>
</dbReference>
<dbReference type="GO" id="GO:0016787">
    <property type="term" value="F:hydrolase activity"/>
    <property type="evidence" value="ECO:0007669"/>
    <property type="project" value="InterPro"/>
</dbReference>
<dbReference type="PANTHER" id="PTHR31302:SF0">
    <property type="entry name" value="TRANSMEMBRANE PROTEIN WITH METALLOPHOSPHOESTERASE DOMAIN"/>
    <property type="match status" value="1"/>
</dbReference>
<sequence>MSRKRLVMLFFGLGLAILLITMVTKAHVVTVKHYEVAIEELPPAFDGLRILHVTDLHSKKYGDKQKGLAELLDKEEYDLVAVTGDIVDMRNRSLEPATKFIELLGDKPVFFVPGNHEVKTGIEFRTKLDELEVTRLENRALKFQYGGQHIWLVGVNDPHEDRDKLANALSEVIDGSPRVLLAHSPTIFEQAVKQEIDLVLVGHTHGGQIRLPFLGVLFISGQGLFPRYVYGEYMEGKTTMIVNSGIGETVFNIRLKTNPEIVIVTLRPIS</sequence>
<dbReference type="InterPro" id="IPR004843">
    <property type="entry name" value="Calcineurin-like_PHP"/>
</dbReference>
<accession>C0GK14</accession>
<dbReference type="Pfam" id="PF00149">
    <property type="entry name" value="Metallophos"/>
    <property type="match status" value="1"/>
</dbReference>
<gene>
    <name evidence="2" type="ORF">DealDRAFT_2823</name>
</gene>
<protein>
    <submittedName>
        <fullName evidence="2">Metallophosphoesterase</fullName>
    </submittedName>
</protein>
<dbReference type="PANTHER" id="PTHR31302">
    <property type="entry name" value="TRANSMEMBRANE PROTEIN WITH METALLOPHOSPHOESTERASE DOMAIN-RELATED"/>
    <property type="match status" value="1"/>
</dbReference>
<evidence type="ECO:0000313" key="3">
    <source>
        <dbReference type="Proteomes" id="UP000006443"/>
    </source>
</evidence>
<reference evidence="2 3" key="1">
    <citation type="submission" date="2009-02" db="EMBL/GenBank/DDBJ databases">
        <title>Sequencing of the draft genome and assembly of Dethiobacter alkaliphilus AHT 1.</title>
        <authorList>
            <consortium name="US DOE Joint Genome Institute (JGI-PGF)"/>
            <person name="Lucas S."/>
            <person name="Copeland A."/>
            <person name="Lapidus A."/>
            <person name="Glavina del Rio T."/>
            <person name="Dalin E."/>
            <person name="Tice H."/>
            <person name="Bruce D."/>
            <person name="Goodwin L."/>
            <person name="Pitluck S."/>
            <person name="Larimer F."/>
            <person name="Land M.L."/>
            <person name="Hauser L."/>
            <person name="Muyzer G."/>
        </authorList>
    </citation>
    <scope>NUCLEOTIDE SEQUENCE [LARGE SCALE GENOMIC DNA]</scope>
    <source>
        <strain evidence="2 3">AHT 1</strain>
    </source>
</reference>
<dbReference type="InterPro" id="IPR029052">
    <property type="entry name" value="Metallo-depent_PP-like"/>
</dbReference>
<evidence type="ECO:0000313" key="2">
    <source>
        <dbReference type="EMBL" id="EEG76284.1"/>
    </source>
</evidence>
<organism evidence="2 3">
    <name type="scientific">Dethiobacter alkaliphilus AHT 1</name>
    <dbReference type="NCBI Taxonomy" id="555088"/>
    <lineage>
        <taxon>Bacteria</taxon>
        <taxon>Bacillati</taxon>
        <taxon>Bacillota</taxon>
        <taxon>Dethiobacteria</taxon>
        <taxon>Dethiobacterales</taxon>
        <taxon>Dethiobacteraceae</taxon>
        <taxon>Dethiobacter</taxon>
    </lineage>
</organism>
<proteinExistence type="predicted"/>
<dbReference type="SUPFAM" id="SSF56300">
    <property type="entry name" value="Metallo-dependent phosphatases"/>
    <property type="match status" value="1"/>
</dbReference>
<dbReference type="RefSeq" id="WP_008518590.1">
    <property type="nucleotide sequence ID" value="NZ_ACJM01000020.1"/>
</dbReference>
<keyword evidence="3" id="KW-1185">Reference proteome</keyword>
<name>C0GK14_DETAL</name>